<gene>
    <name evidence="2" type="ORF">CEXT_284231</name>
</gene>
<proteinExistence type="predicted"/>
<organism evidence="2 3">
    <name type="scientific">Caerostris extrusa</name>
    <name type="common">Bark spider</name>
    <name type="synonym">Caerostris bankana</name>
    <dbReference type="NCBI Taxonomy" id="172846"/>
    <lineage>
        <taxon>Eukaryota</taxon>
        <taxon>Metazoa</taxon>
        <taxon>Ecdysozoa</taxon>
        <taxon>Arthropoda</taxon>
        <taxon>Chelicerata</taxon>
        <taxon>Arachnida</taxon>
        <taxon>Araneae</taxon>
        <taxon>Araneomorphae</taxon>
        <taxon>Entelegynae</taxon>
        <taxon>Araneoidea</taxon>
        <taxon>Araneidae</taxon>
        <taxon>Caerostris</taxon>
    </lineage>
</organism>
<evidence type="ECO:0000313" key="2">
    <source>
        <dbReference type="EMBL" id="GIY95662.1"/>
    </source>
</evidence>
<evidence type="ECO:0000256" key="1">
    <source>
        <dbReference type="SAM" id="MobiDB-lite"/>
    </source>
</evidence>
<protein>
    <submittedName>
        <fullName evidence="2">Uncharacterized protein</fullName>
    </submittedName>
</protein>
<accession>A0AAV4XKJ1</accession>
<keyword evidence="3" id="KW-1185">Reference proteome</keyword>
<feature type="region of interest" description="Disordered" evidence="1">
    <location>
        <begin position="1"/>
        <end position="41"/>
    </location>
</feature>
<dbReference type="AlphaFoldDB" id="A0AAV4XKJ1"/>
<sequence length="95" mass="11118">MRRKSKQTEDFRQRHQSKTPSYNQASLKNENVTYKNKTGHGIAPNLNCVNPLRSLGLRTQFDNRYLTMMNFALVEKHHRGISTPVEELENRHGHD</sequence>
<name>A0AAV4XKJ1_CAEEX</name>
<reference evidence="2 3" key="1">
    <citation type="submission" date="2021-06" db="EMBL/GenBank/DDBJ databases">
        <title>Caerostris extrusa draft genome.</title>
        <authorList>
            <person name="Kono N."/>
            <person name="Arakawa K."/>
        </authorList>
    </citation>
    <scope>NUCLEOTIDE SEQUENCE [LARGE SCALE GENOMIC DNA]</scope>
</reference>
<feature type="compositionally biased region" description="Polar residues" evidence="1">
    <location>
        <begin position="18"/>
        <end position="36"/>
    </location>
</feature>
<dbReference type="Proteomes" id="UP001054945">
    <property type="component" value="Unassembled WGS sequence"/>
</dbReference>
<dbReference type="EMBL" id="BPLR01000559">
    <property type="protein sequence ID" value="GIY95662.1"/>
    <property type="molecule type" value="Genomic_DNA"/>
</dbReference>
<comment type="caution">
    <text evidence="2">The sequence shown here is derived from an EMBL/GenBank/DDBJ whole genome shotgun (WGS) entry which is preliminary data.</text>
</comment>
<evidence type="ECO:0000313" key="3">
    <source>
        <dbReference type="Proteomes" id="UP001054945"/>
    </source>
</evidence>
<feature type="compositionally biased region" description="Basic and acidic residues" evidence="1">
    <location>
        <begin position="1"/>
        <end position="13"/>
    </location>
</feature>